<keyword evidence="1" id="KW-0472">Membrane</keyword>
<accession>W0AMI5</accession>
<organism evidence="2 3">
    <name type="scientific">Sphingomonas sanxanigenens DSM 19645 = NX02</name>
    <dbReference type="NCBI Taxonomy" id="1123269"/>
    <lineage>
        <taxon>Bacteria</taxon>
        <taxon>Pseudomonadati</taxon>
        <taxon>Pseudomonadota</taxon>
        <taxon>Alphaproteobacteria</taxon>
        <taxon>Sphingomonadales</taxon>
        <taxon>Sphingomonadaceae</taxon>
        <taxon>Sphingomonas</taxon>
    </lineage>
</organism>
<dbReference type="AlphaFoldDB" id="W0AMI5"/>
<evidence type="ECO:0000313" key="3">
    <source>
        <dbReference type="Proteomes" id="UP000018851"/>
    </source>
</evidence>
<dbReference type="Pfam" id="PF03729">
    <property type="entry name" value="DUF308"/>
    <property type="match status" value="1"/>
</dbReference>
<feature type="transmembrane region" description="Helical" evidence="1">
    <location>
        <begin position="109"/>
        <end position="128"/>
    </location>
</feature>
<feature type="transmembrane region" description="Helical" evidence="1">
    <location>
        <begin position="28"/>
        <end position="47"/>
    </location>
</feature>
<feature type="transmembrane region" description="Helical" evidence="1">
    <location>
        <begin position="53"/>
        <end position="73"/>
    </location>
</feature>
<sequence length="203" mass="21709">MRLHHRKDNAMKTATDAKTPDRDWLKTYYYLRFAVSAIWVALAFTVAKTMPSLAAVMLVAYPAWDALANYLDASRSGGLTRNKTQMLNFVVSVVTAIAVTAILPHGMHAVLQIFGVWAVLSGLFQLLTGVRRWTSYGAQWAMILSGAQSGLAGAHMLSKAAGTAPVGIADIAPYAAFGAFYFLISAVSLTISGVRGRAKAVAA</sequence>
<keyword evidence="1" id="KW-1133">Transmembrane helix</keyword>
<keyword evidence="1" id="KW-0812">Transmembrane</keyword>
<protein>
    <submittedName>
        <fullName evidence="2">Membrane protein</fullName>
    </submittedName>
</protein>
<name>W0AMI5_9SPHN</name>
<dbReference type="eggNOG" id="ENOG502ZBW7">
    <property type="taxonomic scope" value="Bacteria"/>
</dbReference>
<dbReference type="InterPro" id="IPR005325">
    <property type="entry name" value="DUF308_memb"/>
</dbReference>
<dbReference type="HOGENOM" id="CLU_093484_0_0_5"/>
<evidence type="ECO:0000256" key="1">
    <source>
        <dbReference type="SAM" id="Phobius"/>
    </source>
</evidence>
<gene>
    <name evidence="2" type="ORF">NX02_26670</name>
</gene>
<feature type="transmembrane region" description="Helical" evidence="1">
    <location>
        <begin position="85"/>
        <end position="103"/>
    </location>
</feature>
<proteinExistence type="predicted"/>
<feature type="transmembrane region" description="Helical" evidence="1">
    <location>
        <begin position="140"/>
        <end position="159"/>
    </location>
</feature>
<dbReference type="PATRIC" id="fig|1123269.5.peg.5231"/>
<dbReference type="STRING" id="1123269.NX02_26670"/>
<keyword evidence="3" id="KW-1185">Reference proteome</keyword>
<dbReference type="KEGG" id="ssan:NX02_26670"/>
<dbReference type="EMBL" id="CP006644">
    <property type="protein sequence ID" value="AHE56925.1"/>
    <property type="molecule type" value="Genomic_DNA"/>
</dbReference>
<evidence type="ECO:0000313" key="2">
    <source>
        <dbReference type="EMBL" id="AHE56925.1"/>
    </source>
</evidence>
<reference evidence="2 3" key="1">
    <citation type="submission" date="2013-07" db="EMBL/GenBank/DDBJ databases">
        <title>Completed genome of Sphingomonas sanxanigenens NX02.</title>
        <authorList>
            <person name="Ma T."/>
            <person name="Huang H."/>
            <person name="Wu M."/>
            <person name="Li X."/>
            <person name="Li G."/>
        </authorList>
    </citation>
    <scope>NUCLEOTIDE SEQUENCE [LARGE SCALE GENOMIC DNA]</scope>
    <source>
        <strain evidence="2 3">NX02</strain>
    </source>
</reference>
<feature type="transmembrane region" description="Helical" evidence="1">
    <location>
        <begin position="171"/>
        <end position="191"/>
    </location>
</feature>
<dbReference type="Proteomes" id="UP000018851">
    <property type="component" value="Chromosome"/>
</dbReference>